<dbReference type="PANTHER" id="PTHR47237:SF2">
    <property type="entry name" value="BLL4206 PROTEIN"/>
    <property type="match status" value="1"/>
</dbReference>
<keyword evidence="3" id="KW-1185">Reference proteome</keyword>
<dbReference type="EMBL" id="CP039865">
    <property type="protein sequence ID" value="QCK87872.1"/>
    <property type="molecule type" value="Genomic_DNA"/>
</dbReference>
<dbReference type="GO" id="GO:0016747">
    <property type="term" value="F:acyltransferase activity, transferring groups other than amino-acyl groups"/>
    <property type="evidence" value="ECO:0007669"/>
    <property type="project" value="InterPro"/>
</dbReference>
<dbReference type="Gene3D" id="3.40.630.30">
    <property type="match status" value="1"/>
</dbReference>
<dbReference type="CDD" id="cd04301">
    <property type="entry name" value="NAT_SF"/>
    <property type="match status" value="1"/>
</dbReference>
<dbReference type="InterPro" id="IPR052729">
    <property type="entry name" value="Acyl/Acetyltrans_Enzymes"/>
</dbReference>
<dbReference type="AlphaFoldDB" id="A0A4D7QV73"/>
<dbReference type="KEGG" id="paqt:E8L99_19990"/>
<accession>A0A4D7QV73</accession>
<dbReference type="Pfam" id="PF18014">
    <property type="entry name" value="Acetyltransf_18"/>
    <property type="match status" value="1"/>
</dbReference>
<proteinExistence type="predicted"/>
<dbReference type="PROSITE" id="PS51186">
    <property type="entry name" value="GNAT"/>
    <property type="match status" value="1"/>
</dbReference>
<keyword evidence="2" id="KW-0808">Transferase</keyword>
<evidence type="ECO:0000313" key="2">
    <source>
        <dbReference type="EMBL" id="QCK87872.1"/>
    </source>
</evidence>
<feature type="domain" description="N-acetyltransferase" evidence="1">
    <location>
        <begin position="14"/>
        <end position="145"/>
    </location>
</feature>
<reference evidence="2 3" key="1">
    <citation type="submission" date="2019-04" db="EMBL/GenBank/DDBJ databases">
        <title>Phreatobacter aquaticus sp. nov.</title>
        <authorList>
            <person name="Choi A."/>
            <person name="Baek K."/>
        </authorList>
    </citation>
    <scope>NUCLEOTIDE SEQUENCE [LARGE SCALE GENOMIC DNA]</scope>
    <source>
        <strain evidence="2 3">NMCR1094</strain>
    </source>
</reference>
<dbReference type="InterPro" id="IPR041496">
    <property type="entry name" value="YitH/HolE_GNAT"/>
</dbReference>
<evidence type="ECO:0000313" key="3">
    <source>
        <dbReference type="Proteomes" id="UP000298588"/>
    </source>
</evidence>
<dbReference type="PANTHER" id="PTHR47237">
    <property type="entry name" value="SLL0310 PROTEIN"/>
    <property type="match status" value="1"/>
</dbReference>
<sequence length="288" mass="31583">MEASPIKQLDSYRLEVKPMTEADIPKLHELTISVGWPHRPEDWALAIDLGRGIFAADEIGRVVGSAMWFRAEPNLAVIGMMIITPRLQEHGAGRWMMDHLVADIGQRDMVLNSTKAAFRLYRAVGFQPGLTVWQHQGIVVDSPVVPPGARTMRPGDEAAIRSLDIAAFSAERRALFDRLMTMSEGTVIERNGEITGYGLCRRFGRGHVIGPVVASSQDDAVALIAPHVAAHAGTFVRLDTRETEGPLRDYLVASGIGYFDTVTSMWKGNERIRSGPAHTFALASHSFG</sequence>
<dbReference type="SUPFAM" id="SSF55729">
    <property type="entry name" value="Acyl-CoA N-acyltransferases (Nat)"/>
    <property type="match status" value="1"/>
</dbReference>
<protein>
    <submittedName>
        <fullName evidence="2">GNAT family N-acetyltransferase</fullName>
    </submittedName>
</protein>
<dbReference type="OrthoDB" id="8453373at2"/>
<dbReference type="InterPro" id="IPR000182">
    <property type="entry name" value="GNAT_dom"/>
</dbReference>
<name>A0A4D7QV73_9HYPH</name>
<dbReference type="Gene3D" id="3.40.630.90">
    <property type="match status" value="1"/>
</dbReference>
<organism evidence="2 3">
    <name type="scientific">Phreatobacter aquaticus</name>
    <dbReference type="NCBI Taxonomy" id="2570229"/>
    <lineage>
        <taxon>Bacteria</taxon>
        <taxon>Pseudomonadati</taxon>
        <taxon>Pseudomonadota</taxon>
        <taxon>Alphaproteobacteria</taxon>
        <taxon>Hyphomicrobiales</taxon>
        <taxon>Phreatobacteraceae</taxon>
        <taxon>Phreatobacter</taxon>
    </lineage>
</organism>
<dbReference type="Pfam" id="PF13508">
    <property type="entry name" value="Acetyltransf_7"/>
    <property type="match status" value="1"/>
</dbReference>
<dbReference type="RefSeq" id="WP_137101200.1">
    <property type="nucleotide sequence ID" value="NZ_CP039865.1"/>
</dbReference>
<dbReference type="InterPro" id="IPR016181">
    <property type="entry name" value="Acyl_CoA_acyltransferase"/>
</dbReference>
<gene>
    <name evidence="2" type="ORF">E8L99_19990</name>
</gene>
<dbReference type="Proteomes" id="UP000298588">
    <property type="component" value="Chromosome"/>
</dbReference>
<evidence type="ECO:0000259" key="1">
    <source>
        <dbReference type="PROSITE" id="PS51186"/>
    </source>
</evidence>